<name>A0A4Y2A9R1_ARAVE</name>
<sequence>MTNKFQLYPSIQLPKSFIKTTLRNGLMQEWQNLWDQGDTDRQVFAIIPRVSLQSSNWIREDTIFFSEHGPFPAYLHRFGLTNNNLCSCGEIGSALHYATDCILTSSWHMRTPRQTSCKNG</sequence>
<organism evidence="1 2">
    <name type="scientific">Araneus ventricosus</name>
    <name type="common">Orbweaver spider</name>
    <name type="synonym">Epeira ventricosa</name>
    <dbReference type="NCBI Taxonomy" id="182803"/>
    <lineage>
        <taxon>Eukaryota</taxon>
        <taxon>Metazoa</taxon>
        <taxon>Ecdysozoa</taxon>
        <taxon>Arthropoda</taxon>
        <taxon>Chelicerata</taxon>
        <taxon>Arachnida</taxon>
        <taxon>Araneae</taxon>
        <taxon>Araneomorphae</taxon>
        <taxon>Entelegynae</taxon>
        <taxon>Araneoidea</taxon>
        <taxon>Araneidae</taxon>
        <taxon>Araneus</taxon>
    </lineage>
</organism>
<dbReference type="AlphaFoldDB" id="A0A4Y2A9R1"/>
<accession>A0A4Y2A9R1</accession>
<dbReference type="EMBL" id="BGPR01079910">
    <property type="protein sequence ID" value="GBL76522.1"/>
    <property type="molecule type" value="Genomic_DNA"/>
</dbReference>
<evidence type="ECO:0000313" key="2">
    <source>
        <dbReference type="Proteomes" id="UP000499080"/>
    </source>
</evidence>
<dbReference type="Proteomes" id="UP000499080">
    <property type="component" value="Unassembled WGS sequence"/>
</dbReference>
<proteinExistence type="predicted"/>
<evidence type="ECO:0008006" key="3">
    <source>
        <dbReference type="Google" id="ProtNLM"/>
    </source>
</evidence>
<protein>
    <recommendedName>
        <fullName evidence="3">Reverse transcriptase zinc-binding domain-containing protein</fullName>
    </recommendedName>
</protein>
<keyword evidence="2" id="KW-1185">Reference proteome</keyword>
<gene>
    <name evidence="1" type="ORF">AVEN_35368_1</name>
</gene>
<reference evidence="1 2" key="1">
    <citation type="journal article" date="2019" name="Sci. Rep.">
        <title>Orb-weaving spider Araneus ventricosus genome elucidates the spidroin gene catalogue.</title>
        <authorList>
            <person name="Kono N."/>
            <person name="Nakamura H."/>
            <person name="Ohtoshi R."/>
            <person name="Moran D.A.P."/>
            <person name="Shinohara A."/>
            <person name="Yoshida Y."/>
            <person name="Fujiwara M."/>
            <person name="Mori M."/>
            <person name="Tomita M."/>
            <person name="Arakawa K."/>
        </authorList>
    </citation>
    <scope>NUCLEOTIDE SEQUENCE [LARGE SCALE GENOMIC DNA]</scope>
</reference>
<evidence type="ECO:0000313" key="1">
    <source>
        <dbReference type="EMBL" id="GBL76522.1"/>
    </source>
</evidence>
<dbReference type="OrthoDB" id="4307211at2759"/>
<comment type="caution">
    <text evidence="1">The sequence shown here is derived from an EMBL/GenBank/DDBJ whole genome shotgun (WGS) entry which is preliminary data.</text>
</comment>